<dbReference type="PIRSF" id="PIRSF036586">
    <property type="entry name" value="CDP-ribitol_syn"/>
    <property type="match status" value="1"/>
</dbReference>
<keyword evidence="6" id="KW-1185">Reference proteome</keyword>
<dbReference type="InterPro" id="IPR001228">
    <property type="entry name" value="IspD"/>
</dbReference>
<sequence length="472" mass="50262">MNNVLPAVAIVLAGGVGERLGLQMPKQLVKIAGRPVIEHTLAAFEKSPVIDSVLVLMTPDHVGEVEAIVARGGFTKVTGVIAGGRTRSETTRRAIEAMGGAECKMIVHDAVRPLVSQRIIADCVSALDRYEAIDVATPSADTIIAVDEVDGEEIITDIPPRSRLRRGQTPQGFLLSTLRKAYELAAADPDFTATDDCGVVRRYLPDLPIYVIPGDENNLKITHPIDIHLADKLFQLNSNPPAVETSGEVRARLLGGRTVVVFGGSYGIGKATGDLAAAAGATVLSFSRSTTGTHVENPEDVAEALRRAHARTGRIDYVVNTAGVLRIGKLADAPDTVIEEALRVNYLAPVYIARAAADYLAETRGSLLLYTSSSYTRGRAGYSLYSSTKAATVNLTQALADEWSERGIRVNCINPERTGTPMRRQAFGEEPAASMLTAEEVAGTSVDVMISDWTGHIVDVRRAAPSATPSAA</sequence>
<comment type="catalytic activity">
    <reaction evidence="4">
        <text>2-C-methyl-D-erythritol 4-phosphate + CTP + H(+) = 4-CDP-2-C-methyl-D-erythritol + diphosphate</text>
        <dbReference type="Rhea" id="RHEA:13429"/>
        <dbReference type="ChEBI" id="CHEBI:15378"/>
        <dbReference type="ChEBI" id="CHEBI:33019"/>
        <dbReference type="ChEBI" id="CHEBI:37563"/>
        <dbReference type="ChEBI" id="CHEBI:57823"/>
        <dbReference type="ChEBI" id="CHEBI:58262"/>
        <dbReference type="EC" id="2.7.7.60"/>
    </reaction>
</comment>
<dbReference type="EMBL" id="JBHSBL010000028">
    <property type="protein sequence ID" value="MFC4071362.1"/>
    <property type="molecule type" value="Genomic_DNA"/>
</dbReference>
<dbReference type="CDD" id="cd05233">
    <property type="entry name" value="SDR_c"/>
    <property type="match status" value="1"/>
</dbReference>
<dbReference type="RefSeq" id="WP_378072234.1">
    <property type="nucleotide sequence ID" value="NZ_JBHSBL010000028.1"/>
</dbReference>
<reference evidence="6" key="1">
    <citation type="journal article" date="2019" name="Int. J. Syst. Evol. Microbiol.">
        <title>The Global Catalogue of Microorganisms (GCM) 10K type strain sequencing project: providing services to taxonomists for standard genome sequencing and annotation.</title>
        <authorList>
            <consortium name="The Broad Institute Genomics Platform"/>
            <consortium name="The Broad Institute Genome Sequencing Center for Infectious Disease"/>
            <person name="Wu L."/>
            <person name="Ma J."/>
        </authorList>
    </citation>
    <scope>NUCLEOTIDE SEQUENCE [LARGE SCALE GENOMIC DNA]</scope>
    <source>
        <strain evidence="6">TBRC 5832</strain>
    </source>
</reference>
<dbReference type="PANTHER" id="PTHR32125:SF4">
    <property type="entry name" value="2-C-METHYL-D-ERYTHRITOL 4-PHOSPHATE CYTIDYLYLTRANSFERASE, CHLOROPLASTIC"/>
    <property type="match status" value="1"/>
</dbReference>
<dbReference type="EC" id="2.7.7.60" evidence="4"/>
<dbReference type="HAMAP" id="MF_00108">
    <property type="entry name" value="IspD"/>
    <property type="match status" value="1"/>
</dbReference>
<feature type="site" description="Positions MEP for the nucleophilic attack" evidence="4">
    <location>
        <position position="220"/>
    </location>
</feature>
<dbReference type="Proteomes" id="UP001595867">
    <property type="component" value="Unassembled WGS sequence"/>
</dbReference>
<dbReference type="Gene3D" id="3.90.550.10">
    <property type="entry name" value="Spore Coat Polysaccharide Biosynthesis Protein SpsA, Chain A"/>
    <property type="match status" value="1"/>
</dbReference>
<protein>
    <recommendedName>
        <fullName evidence="4">2-C-methyl-D-erythritol 4-phosphate cytidylyltransferase</fullName>
        <ecNumber evidence="4">2.7.7.60</ecNumber>
    </recommendedName>
    <alternativeName>
        <fullName evidence="4">4-diphosphocytidyl-2C-methyl-D-erythritol synthase</fullName>
    </alternativeName>
    <alternativeName>
        <fullName evidence="4">MEP cytidylyltransferase</fullName>
        <shortName evidence="4">MCT</shortName>
    </alternativeName>
</protein>
<evidence type="ECO:0000256" key="2">
    <source>
        <dbReference type="ARBA" id="ARBA00022679"/>
    </source>
</evidence>
<dbReference type="InterPro" id="IPR036291">
    <property type="entry name" value="NAD(P)-bd_dom_sf"/>
</dbReference>
<dbReference type="CDD" id="cd02516">
    <property type="entry name" value="CDP-ME_synthetase"/>
    <property type="match status" value="1"/>
</dbReference>
<dbReference type="SUPFAM" id="SSF51735">
    <property type="entry name" value="NAD(P)-binding Rossmann-fold domains"/>
    <property type="match status" value="1"/>
</dbReference>
<dbReference type="Gene3D" id="3.40.50.720">
    <property type="entry name" value="NAD(P)-binding Rossmann-like Domain"/>
    <property type="match status" value="1"/>
</dbReference>
<feature type="site" description="Positions MEP for the nucleophilic attack" evidence="4">
    <location>
        <position position="161"/>
    </location>
</feature>
<dbReference type="PROSITE" id="PS00061">
    <property type="entry name" value="ADH_SHORT"/>
    <property type="match status" value="1"/>
</dbReference>
<name>A0ABV8J418_9ACTN</name>
<keyword evidence="3 4" id="KW-0548">Nucleotidyltransferase</keyword>
<dbReference type="InterPro" id="IPR020904">
    <property type="entry name" value="Sc_DH/Rdtase_CS"/>
</dbReference>
<comment type="pathway">
    <text evidence="4">Isoprenoid biosynthesis; isopentenyl diphosphate biosynthesis via DXP pathway; isopentenyl diphosphate from 1-deoxy-D-xylulose 5-phosphate: step 2/6.</text>
</comment>
<comment type="caution">
    <text evidence="5">The sequence shown here is derived from an EMBL/GenBank/DDBJ whole genome shotgun (WGS) entry which is preliminary data.</text>
</comment>
<dbReference type="InterPro" id="IPR012115">
    <property type="entry name" value="CDP-ribitol_syn"/>
</dbReference>
<dbReference type="InterPro" id="IPR034683">
    <property type="entry name" value="IspD/TarI"/>
</dbReference>
<gene>
    <name evidence="4" type="primary">ispD</name>
    <name evidence="5" type="ORF">ACFO0C_41055</name>
</gene>
<keyword evidence="4" id="KW-0414">Isoprene biosynthesis</keyword>
<dbReference type="PRINTS" id="PR00080">
    <property type="entry name" value="SDRFAMILY"/>
</dbReference>
<dbReference type="PANTHER" id="PTHR32125">
    <property type="entry name" value="2-C-METHYL-D-ERYTHRITOL 4-PHOSPHATE CYTIDYLYLTRANSFERASE, CHLOROPLASTIC"/>
    <property type="match status" value="1"/>
</dbReference>
<proteinExistence type="inferred from homology"/>
<dbReference type="PRINTS" id="PR00081">
    <property type="entry name" value="GDHRDH"/>
</dbReference>
<keyword evidence="2 4" id="KW-0808">Transferase</keyword>
<dbReference type="SUPFAM" id="SSF53448">
    <property type="entry name" value="Nucleotide-diphospho-sugar transferases"/>
    <property type="match status" value="1"/>
</dbReference>
<dbReference type="InterPro" id="IPR050088">
    <property type="entry name" value="IspD/TarI_cytidylyltransf_bact"/>
</dbReference>
<feature type="site" description="Transition state stabilizer" evidence="4">
    <location>
        <position position="26"/>
    </location>
</feature>
<dbReference type="Pfam" id="PF01128">
    <property type="entry name" value="IspD"/>
    <property type="match status" value="1"/>
</dbReference>
<organism evidence="5 6">
    <name type="scientific">Actinoplanes subglobosus</name>
    <dbReference type="NCBI Taxonomy" id="1547892"/>
    <lineage>
        <taxon>Bacteria</taxon>
        <taxon>Bacillati</taxon>
        <taxon>Actinomycetota</taxon>
        <taxon>Actinomycetes</taxon>
        <taxon>Micromonosporales</taxon>
        <taxon>Micromonosporaceae</taxon>
        <taxon>Actinoplanes</taxon>
    </lineage>
</organism>
<evidence type="ECO:0000313" key="5">
    <source>
        <dbReference type="EMBL" id="MFC4071362.1"/>
    </source>
</evidence>
<comment type="function">
    <text evidence="4">Catalyzes the formation of 4-diphosphocytidyl-2-C-methyl-D-erythritol from CTP and 2-C-methyl-D-erythritol 4-phosphate (MEP).</text>
</comment>
<evidence type="ECO:0000256" key="1">
    <source>
        <dbReference type="ARBA" id="ARBA00006484"/>
    </source>
</evidence>
<evidence type="ECO:0000256" key="3">
    <source>
        <dbReference type="ARBA" id="ARBA00022695"/>
    </source>
</evidence>
<accession>A0ABV8J418</accession>
<evidence type="ECO:0000256" key="4">
    <source>
        <dbReference type="HAMAP-Rule" id="MF_00108"/>
    </source>
</evidence>
<dbReference type="InterPro" id="IPR029044">
    <property type="entry name" value="Nucleotide-diphossugar_trans"/>
</dbReference>
<dbReference type="InterPro" id="IPR002347">
    <property type="entry name" value="SDR_fam"/>
</dbReference>
<comment type="similarity">
    <text evidence="4">Belongs to the IspD/TarI cytidylyltransferase family. IspD subfamily.</text>
</comment>
<comment type="similarity">
    <text evidence="1">Belongs to the short-chain dehydrogenases/reductases (SDR) family.</text>
</comment>
<feature type="site" description="Transition state stabilizer" evidence="4">
    <location>
        <position position="19"/>
    </location>
</feature>
<evidence type="ECO:0000313" key="6">
    <source>
        <dbReference type="Proteomes" id="UP001595867"/>
    </source>
</evidence>
<dbReference type="Pfam" id="PF13561">
    <property type="entry name" value="adh_short_C2"/>
    <property type="match status" value="1"/>
</dbReference>